<reference evidence="1 2" key="1">
    <citation type="submission" date="2019-04" db="EMBL/GenBank/DDBJ databases">
        <title>Friends and foes A comparative genomics study of 23 Aspergillus species from section Flavi.</title>
        <authorList>
            <consortium name="DOE Joint Genome Institute"/>
            <person name="Kjaerbolling I."/>
            <person name="Vesth T."/>
            <person name="Frisvad J.C."/>
            <person name="Nybo J.L."/>
            <person name="Theobald S."/>
            <person name="Kildgaard S."/>
            <person name="Isbrandt T."/>
            <person name="Kuo A."/>
            <person name="Sato A."/>
            <person name="Lyhne E.K."/>
            <person name="Kogle M.E."/>
            <person name="Wiebenga A."/>
            <person name="Kun R.S."/>
            <person name="Lubbers R.J."/>
            <person name="Makela M.R."/>
            <person name="Barry K."/>
            <person name="Chovatia M."/>
            <person name="Clum A."/>
            <person name="Daum C."/>
            <person name="Haridas S."/>
            <person name="He G."/>
            <person name="LaButti K."/>
            <person name="Lipzen A."/>
            <person name="Mondo S."/>
            <person name="Riley R."/>
            <person name="Salamov A."/>
            <person name="Simmons B.A."/>
            <person name="Magnuson J.K."/>
            <person name="Henrissat B."/>
            <person name="Mortensen U.H."/>
            <person name="Larsen T.O."/>
            <person name="Devries R.P."/>
            <person name="Grigoriev I.V."/>
            <person name="Machida M."/>
            <person name="Baker S.E."/>
            <person name="Andersen M.R."/>
        </authorList>
    </citation>
    <scope>NUCLEOTIDE SEQUENCE [LARGE SCALE GENOMIC DNA]</scope>
    <source>
        <strain evidence="1 2">IBT 18842</strain>
    </source>
</reference>
<evidence type="ECO:0000313" key="1">
    <source>
        <dbReference type="EMBL" id="KAE8144254.1"/>
    </source>
</evidence>
<gene>
    <name evidence="1" type="ORF">BDV25DRAFT_145818</name>
</gene>
<evidence type="ECO:0000313" key="2">
    <source>
        <dbReference type="Proteomes" id="UP000325780"/>
    </source>
</evidence>
<dbReference type="Proteomes" id="UP000325780">
    <property type="component" value="Unassembled WGS sequence"/>
</dbReference>
<name>A0A5N6TCZ4_ASPAV</name>
<dbReference type="AlphaFoldDB" id="A0A5N6TCZ4"/>
<accession>A0A5N6TCZ4</accession>
<dbReference type="Gene3D" id="1.10.150.50">
    <property type="entry name" value="Transcription Factor, Ets-1"/>
    <property type="match status" value="1"/>
</dbReference>
<protein>
    <recommendedName>
        <fullName evidence="3">SAM domain-containing protein</fullName>
    </recommendedName>
</protein>
<evidence type="ECO:0008006" key="3">
    <source>
        <dbReference type="Google" id="ProtNLM"/>
    </source>
</evidence>
<sequence>MPASSHTHLVEQQVSRTTSVSAVASNDMASSQSAASESLCQQIKKWDENECLSWVQEKLDVRLKDDNIKKFLDAEINGSAFLDCAGKPEWFERAGITLGPSANLAKLGQSIVDGSTTITGAFPNGLNYHPPSPRMLLATQGKSWEYQPSRKLRNELRDAVYKHHQAYSRGEFDKKTIPLYLFLSGSGTGKSRNASELHILARQCFDGTRFDDDDDRTDFKEDREIADRLTDPYVFHVSLENATSLGKEEESWTGIGSRMLLQLHPEDKGEKMTVSKLNKLFTPPTPEEVISRLEVAEPVDALKRKALILVVDGLRALNEDRNDLYDIVTKLGNLAHGGFFLICGTSTISGPVSRAMKVSQRWSVYLSCEPIETPRMADGQAVFKHQNLLAQVLIKDCGGHGRALEILLQYMDKIQKDPSNVSSFIDHLSSIYASMVPTEKDALAIIKSVMGNGALARDAILPGGHSTPDDVSARGLIRFPLINQNEDKPRGKFEIPYMWILCLCSCHENHTFFRELQLFDYHQFACMDNPIQPGNSSHDSLEKIILQVRKIKSLMFAEAECVTIAKLHHGGMMTESTGGISFINHHLKGDIATKQIPSKTTTENREEWMVQTGEHGDIDLRKCDFILLNKSGASAGDAVLCLDSETPRTEAHQYKYWANGPGINFQKERDKAVSGEDIFVLVSTAPSIRSLGNEIPDRCVVVLGENWQSYFGPYAARSYLVAKSAKKRKIDQVDP</sequence>
<dbReference type="EMBL" id="ML742616">
    <property type="protein sequence ID" value="KAE8144254.1"/>
    <property type="molecule type" value="Genomic_DNA"/>
</dbReference>
<proteinExistence type="predicted"/>
<dbReference type="InterPro" id="IPR013761">
    <property type="entry name" value="SAM/pointed_sf"/>
</dbReference>
<organism evidence="1 2">
    <name type="scientific">Aspergillus avenaceus</name>
    <dbReference type="NCBI Taxonomy" id="36643"/>
    <lineage>
        <taxon>Eukaryota</taxon>
        <taxon>Fungi</taxon>
        <taxon>Dikarya</taxon>
        <taxon>Ascomycota</taxon>
        <taxon>Pezizomycotina</taxon>
        <taxon>Eurotiomycetes</taxon>
        <taxon>Eurotiomycetidae</taxon>
        <taxon>Eurotiales</taxon>
        <taxon>Aspergillaceae</taxon>
        <taxon>Aspergillus</taxon>
        <taxon>Aspergillus subgen. Circumdati</taxon>
    </lineage>
</organism>
<dbReference type="OrthoDB" id="4523734at2759"/>
<keyword evidence="2" id="KW-1185">Reference proteome</keyword>